<proteinExistence type="predicted"/>
<comment type="caution">
    <text evidence="5">The sequence shown here is derived from an EMBL/GenBank/DDBJ whole genome shotgun (WGS) entry which is preliminary data.</text>
</comment>
<dbReference type="GO" id="GO:0003700">
    <property type="term" value="F:DNA-binding transcription factor activity"/>
    <property type="evidence" value="ECO:0007669"/>
    <property type="project" value="InterPro"/>
</dbReference>
<dbReference type="PANTHER" id="PTHR44846">
    <property type="entry name" value="MANNOSYL-D-GLYCERATE TRANSPORT/METABOLISM SYSTEM REPRESSOR MNGR-RELATED"/>
    <property type="match status" value="1"/>
</dbReference>
<dbReference type="InterPro" id="IPR036388">
    <property type="entry name" value="WH-like_DNA-bd_sf"/>
</dbReference>
<dbReference type="SUPFAM" id="SSF46785">
    <property type="entry name" value="Winged helix' DNA-binding domain"/>
    <property type="match status" value="1"/>
</dbReference>
<dbReference type="CDD" id="cd07377">
    <property type="entry name" value="WHTH_GntR"/>
    <property type="match status" value="1"/>
</dbReference>
<dbReference type="PROSITE" id="PS50949">
    <property type="entry name" value="HTH_GNTR"/>
    <property type="match status" value="1"/>
</dbReference>
<organism evidence="5 6">
    <name type="scientific">Mesorhizobium tianshanense</name>
    <dbReference type="NCBI Taxonomy" id="39844"/>
    <lineage>
        <taxon>Bacteria</taxon>
        <taxon>Pseudomonadati</taxon>
        <taxon>Pseudomonadota</taxon>
        <taxon>Alphaproteobacteria</taxon>
        <taxon>Hyphomicrobiales</taxon>
        <taxon>Phyllobacteriaceae</taxon>
        <taxon>Mesorhizobium</taxon>
    </lineage>
</organism>
<keyword evidence="2" id="KW-0238">DNA-binding</keyword>
<protein>
    <submittedName>
        <fullName evidence="5">GntR family phosphonate transport system transcriptional regulator</fullName>
    </submittedName>
</protein>
<dbReference type="InterPro" id="IPR050679">
    <property type="entry name" value="Bact_HTH_transcr_reg"/>
</dbReference>
<sequence length="277" mass="31193">MSRVRTSQAVATDAALPARMEVELGREMSKNAPPMLSQTGQRRAAATLWRSVYLGLERDILKGEFAPGTQLPTESEFANRFRVHRHTVRRALQALQERDLIRIEHGRGSFVRERVIPLPYGRRTRFTAALSDVQDGGSRHFLGASKRKATRPIAARLQIVPGQTVQHIETLTRVAGRPVSIASKYFPLPRFSGIDALYERLGSATQSLRELGVSDFTRAESRISAIMPTRREAELLEQPRGRPVVFVTNLTVDEHSVPIQLSYTRVSTLWVELQLKF</sequence>
<dbReference type="GO" id="GO:0003677">
    <property type="term" value="F:DNA binding"/>
    <property type="evidence" value="ECO:0007669"/>
    <property type="project" value="UniProtKB-KW"/>
</dbReference>
<evidence type="ECO:0000256" key="3">
    <source>
        <dbReference type="ARBA" id="ARBA00023163"/>
    </source>
</evidence>
<dbReference type="RefSeq" id="WP_145720193.1">
    <property type="nucleotide sequence ID" value="NZ_BSPF01000004.1"/>
</dbReference>
<gene>
    <name evidence="5" type="ORF">IQ26_04128</name>
</gene>
<dbReference type="Proteomes" id="UP000317122">
    <property type="component" value="Unassembled WGS sequence"/>
</dbReference>
<dbReference type="InterPro" id="IPR036390">
    <property type="entry name" value="WH_DNA-bd_sf"/>
</dbReference>
<evidence type="ECO:0000256" key="2">
    <source>
        <dbReference type="ARBA" id="ARBA00023125"/>
    </source>
</evidence>
<evidence type="ECO:0000259" key="4">
    <source>
        <dbReference type="PROSITE" id="PS50949"/>
    </source>
</evidence>
<reference evidence="5 6" key="1">
    <citation type="journal article" date="2015" name="Stand. Genomic Sci.">
        <title>Genomic Encyclopedia of Bacterial and Archaeal Type Strains, Phase III: the genomes of soil and plant-associated and newly described type strains.</title>
        <authorList>
            <person name="Whitman W.B."/>
            <person name="Woyke T."/>
            <person name="Klenk H.P."/>
            <person name="Zhou Y."/>
            <person name="Lilburn T.G."/>
            <person name="Beck B.J."/>
            <person name="De Vos P."/>
            <person name="Vandamme P."/>
            <person name="Eisen J.A."/>
            <person name="Garrity G."/>
            <person name="Hugenholtz P."/>
            <person name="Kyrpides N.C."/>
        </authorList>
    </citation>
    <scope>NUCLEOTIDE SEQUENCE [LARGE SCALE GENOMIC DNA]</scope>
    <source>
        <strain evidence="5 6">CGMCC 1.2546</strain>
    </source>
</reference>
<dbReference type="Gene3D" id="3.40.1410.10">
    <property type="entry name" value="Chorismate lyase-like"/>
    <property type="match status" value="1"/>
</dbReference>
<dbReference type="PANTHER" id="PTHR44846:SF1">
    <property type="entry name" value="MANNOSYL-D-GLYCERATE TRANSPORT_METABOLISM SYSTEM REPRESSOR MNGR-RELATED"/>
    <property type="match status" value="1"/>
</dbReference>
<name>A0A562NLT5_9HYPH</name>
<dbReference type="EMBL" id="VLKT01000026">
    <property type="protein sequence ID" value="TWI33128.1"/>
    <property type="molecule type" value="Genomic_DNA"/>
</dbReference>
<dbReference type="InterPro" id="IPR028978">
    <property type="entry name" value="Chorismate_lyase_/UTRA_dom_sf"/>
</dbReference>
<feature type="domain" description="HTH gntR-type" evidence="4">
    <location>
        <begin position="46"/>
        <end position="114"/>
    </location>
</feature>
<keyword evidence="6" id="KW-1185">Reference proteome</keyword>
<dbReference type="InterPro" id="IPR012702">
    <property type="entry name" value="CP_lyase_PhnF"/>
</dbReference>
<dbReference type="InterPro" id="IPR000524">
    <property type="entry name" value="Tscrpt_reg_HTH_GntR"/>
</dbReference>
<dbReference type="SMART" id="SM00345">
    <property type="entry name" value="HTH_GNTR"/>
    <property type="match status" value="1"/>
</dbReference>
<dbReference type="SMART" id="SM00866">
    <property type="entry name" value="UTRA"/>
    <property type="match status" value="1"/>
</dbReference>
<evidence type="ECO:0000313" key="6">
    <source>
        <dbReference type="Proteomes" id="UP000317122"/>
    </source>
</evidence>
<dbReference type="Gene3D" id="1.10.10.10">
    <property type="entry name" value="Winged helix-like DNA-binding domain superfamily/Winged helix DNA-binding domain"/>
    <property type="match status" value="1"/>
</dbReference>
<keyword evidence="3" id="KW-0804">Transcription</keyword>
<dbReference type="InterPro" id="IPR011663">
    <property type="entry name" value="UTRA"/>
</dbReference>
<keyword evidence="1" id="KW-0805">Transcription regulation</keyword>
<dbReference type="Pfam" id="PF00392">
    <property type="entry name" value="GntR"/>
    <property type="match status" value="1"/>
</dbReference>
<dbReference type="Pfam" id="PF07702">
    <property type="entry name" value="UTRA"/>
    <property type="match status" value="1"/>
</dbReference>
<dbReference type="GO" id="GO:0045892">
    <property type="term" value="P:negative regulation of DNA-templated transcription"/>
    <property type="evidence" value="ECO:0007669"/>
    <property type="project" value="TreeGrafter"/>
</dbReference>
<evidence type="ECO:0000256" key="1">
    <source>
        <dbReference type="ARBA" id="ARBA00023015"/>
    </source>
</evidence>
<dbReference type="SUPFAM" id="SSF64288">
    <property type="entry name" value="Chorismate lyase-like"/>
    <property type="match status" value="1"/>
</dbReference>
<dbReference type="AlphaFoldDB" id="A0A562NLT5"/>
<dbReference type="PRINTS" id="PR00035">
    <property type="entry name" value="HTHGNTR"/>
</dbReference>
<dbReference type="NCBIfam" id="TIGR02325">
    <property type="entry name" value="C_P_lyase_phnF"/>
    <property type="match status" value="1"/>
</dbReference>
<evidence type="ECO:0000313" key="5">
    <source>
        <dbReference type="EMBL" id="TWI33128.1"/>
    </source>
</evidence>
<accession>A0A562NLT5</accession>